<protein>
    <submittedName>
        <fullName evidence="1">Uncharacterized protein</fullName>
    </submittedName>
</protein>
<proteinExistence type="predicted"/>
<dbReference type="EMBL" id="CADEBC010000492">
    <property type="protein sequence ID" value="CAB3237592.1"/>
    <property type="molecule type" value="Genomic_DNA"/>
</dbReference>
<dbReference type="AlphaFoldDB" id="A0A8S0ZYH8"/>
<dbReference type="GO" id="GO:0003676">
    <property type="term" value="F:nucleic acid binding"/>
    <property type="evidence" value="ECO:0007669"/>
    <property type="project" value="InterPro"/>
</dbReference>
<keyword evidence="2" id="KW-1185">Reference proteome</keyword>
<evidence type="ECO:0000313" key="1">
    <source>
        <dbReference type="EMBL" id="CAB3237592.1"/>
    </source>
</evidence>
<accession>A0A8S0ZYH8</accession>
<reference evidence="1 2" key="1">
    <citation type="submission" date="2020-04" db="EMBL/GenBank/DDBJ databases">
        <authorList>
            <person name="Wallbank WR R."/>
            <person name="Pardo Diaz C."/>
            <person name="Kozak K."/>
            <person name="Martin S."/>
            <person name="Jiggins C."/>
            <person name="Moest M."/>
            <person name="Warren A I."/>
            <person name="Byers J.R.P. K."/>
            <person name="Montejo-Kovacevich G."/>
            <person name="Yen C E."/>
        </authorList>
    </citation>
    <scope>NUCLEOTIDE SEQUENCE [LARGE SCALE GENOMIC DNA]</scope>
</reference>
<dbReference type="SUPFAM" id="SSF57756">
    <property type="entry name" value="Retrovirus zinc finger-like domains"/>
    <property type="match status" value="1"/>
</dbReference>
<dbReference type="OrthoDB" id="97058at2759"/>
<gene>
    <name evidence="1" type="ORF">APLA_LOCUS6970</name>
</gene>
<organism evidence="1 2">
    <name type="scientific">Arctia plantaginis</name>
    <name type="common">Wood tiger moth</name>
    <name type="synonym">Phalaena plantaginis</name>
    <dbReference type="NCBI Taxonomy" id="874455"/>
    <lineage>
        <taxon>Eukaryota</taxon>
        <taxon>Metazoa</taxon>
        <taxon>Ecdysozoa</taxon>
        <taxon>Arthropoda</taxon>
        <taxon>Hexapoda</taxon>
        <taxon>Insecta</taxon>
        <taxon>Pterygota</taxon>
        <taxon>Neoptera</taxon>
        <taxon>Endopterygota</taxon>
        <taxon>Lepidoptera</taxon>
        <taxon>Glossata</taxon>
        <taxon>Ditrysia</taxon>
        <taxon>Noctuoidea</taxon>
        <taxon>Erebidae</taxon>
        <taxon>Arctiinae</taxon>
        <taxon>Arctia</taxon>
    </lineage>
</organism>
<dbReference type="GO" id="GO:0008270">
    <property type="term" value="F:zinc ion binding"/>
    <property type="evidence" value="ECO:0007669"/>
    <property type="project" value="InterPro"/>
</dbReference>
<sequence length="305" mass="34952">MEIPTRLNAACALEALESSDDLKKDAKAQKAIATTISKRNQQIIMSCNSANAMYRKLCDLYEGDTEALKGELLKEYFNFRMTTDIAKGIADLENLKIRLKNAGHEIEDAEMVQRILSALPETYQYFIPSWQSAPKDERTVSHLTTRLMALERSNKQRENPENDDKVAFKTTKKKDGYKNRKGEKNLPRLKCHLCESESHLVRTCPKNPNIKRCKYCKKQNHKSEHCYFRERYEKREPEKKEKIAYLSHTTNNDTNKCKTGVAFFVDSGLSHHMINDASLLSDFKKGHDVIQVAQKDVAIKSTGSV</sequence>
<dbReference type="Gene3D" id="4.10.60.10">
    <property type="entry name" value="Zinc finger, CCHC-type"/>
    <property type="match status" value="1"/>
</dbReference>
<dbReference type="InterPro" id="IPR036875">
    <property type="entry name" value="Znf_CCHC_sf"/>
</dbReference>
<comment type="caution">
    <text evidence="1">The sequence shown here is derived from an EMBL/GenBank/DDBJ whole genome shotgun (WGS) entry which is preliminary data.</text>
</comment>
<dbReference type="Pfam" id="PF14223">
    <property type="entry name" value="Retrotran_gag_2"/>
    <property type="match status" value="1"/>
</dbReference>
<evidence type="ECO:0000313" key="2">
    <source>
        <dbReference type="Proteomes" id="UP000494106"/>
    </source>
</evidence>
<dbReference type="Proteomes" id="UP000494106">
    <property type="component" value="Unassembled WGS sequence"/>
</dbReference>
<name>A0A8S0ZYH8_ARCPL</name>